<dbReference type="InterPro" id="IPR013249">
    <property type="entry name" value="RNA_pol_sigma70_r4_t2"/>
</dbReference>
<proteinExistence type="predicted"/>
<dbReference type="SUPFAM" id="SSF88659">
    <property type="entry name" value="Sigma3 and sigma4 domains of RNA polymerase sigma factors"/>
    <property type="match status" value="1"/>
</dbReference>
<name>A0ABS4GA94_9FIRM</name>
<feature type="domain" description="RNA polymerase sigma factor 70 region 4 type 2" evidence="1">
    <location>
        <begin position="85"/>
        <end position="135"/>
    </location>
</feature>
<evidence type="ECO:0000259" key="1">
    <source>
        <dbReference type="Pfam" id="PF08281"/>
    </source>
</evidence>
<organism evidence="2 3">
    <name type="scientific">Sedimentibacter acidaminivorans</name>
    <dbReference type="NCBI Taxonomy" id="913099"/>
    <lineage>
        <taxon>Bacteria</taxon>
        <taxon>Bacillati</taxon>
        <taxon>Bacillota</taxon>
        <taxon>Tissierellia</taxon>
        <taxon>Sedimentibacter</taxon>
    </lineage>
</organism>
<keyword evidence="2" id="KW-0804">Transcription</keyword>
<gene>
    <name evidence="2" type="ORF">J2Z76_000460</name>
</gene>
<keyword evidence="3" id="KW-1185">Reference proteome</keyword>
<sequence>MQRKVNKYYFEETIRLLEDYNMLRINSDTLAMDVETMNDDVSISTSNTQSIVSFTNAIHSSTEDKALQRIMRGEMVVNSKKVIDTIDRCIEVLPELQRKVILNKYIKYKSWIEISFMLHTSESWCKKQRNKAVRAIALALYGDKIYE</sequence>
<reference evidence="2 3" key="1">
    <citation type="submission" date="2021-03" db="EMBL/GenBank/DDBJ databases">
        <title>Genomic Encyclopedia of Type Strains, Phase IV (KMG-IV): sequencing the most valuable type-strain genomes for metagenomic binning, comparative biology and taxonomic classification.</title>
        <authorList>
            <person name="Goeker M."/>
        </authorList>
    </citation>
    <scope>NUCLEOTIDE SEQUENCE [LARGE SCALE GENOMIC DNA]</scope>
    <source>
        <strain evidence="2 3">DSM 24004</strain>
    </source>
</reference>
<evidence type="ECO:0000313" key="3">
    <source>
        <dbReference type="Proteomes" id="UP001519342"/>
    </source>
</evidence>
<comment type="caution">
    <text evidence="2">The sequence shown here is derived from an EMBL/GenBank/DDBJ whole genome shotgun (WGS) entry which is preliminary data.</text>
</comment>
<evidence type="ECO:0000313" key="2">
    <source>
        <dbReference type="EMBL" id="MBP1924607.1"/>
    </source>
</evidence>
<keyword evidence="2" id="KW-0240">DNA-directed RNA polymerase</keyword>
<dbReference type="RefSeq" id="WP_209510357.1">
    <property type="nucleotide sequence ID" value="NZ_JAGGKS010000001.1"/>
</dbReference>
<dbReference type="Pfam" id="PF08281">
    <property type="entry name" value="Sigma70_r4_2"/>
    <property type="match status" value="1"/>
</dbReference>
<dbReference type="GO" id="GO:0000428">
    <property type="term" value="C:DNA-directed RNA polymerase complex"/>
    <property type="evidence" value="ECO:0007669"/>
    <property type="project" value="UniProtKB-KW"/>
</dbReference>
<dbReference type="EMBL" id="JAGGKS010000001">
    <property type="protein sequence ID" value="MBP1924607.1"/>
    <property type="molecule type" value="Genomic_DNA"/>
</dbReference>
<dbReference type="InterPro" id="IPR013324">
    <property type="entry name" value="RNA_pol_sigma_r3/r4-like"/>
</dbReference>
<dbReference type="Proteomes" id="UP001519342">
    <property type="component" value="Unassembled WGS sequence"/>
</dbReference>
<dbReference type="Gene3D" id="1.20.140.160">
    <property type="match status" value="1"/>
</dbReference>
<protein>
    <submittedName>
        <fullName evidence="2">DNA-directed RNA polymerase specialized sigma24 family protein</fullName>
    </submittedName>
</protein>
<accession>A0ABS4GA94</accession>